<dbReference type="InterPro" id="IPR036291">
    <property type="entry name" value="NAD(P)-bd_dom_sf"/>
</dbReference>
<keyword evidence="3" id="KW-1185">Reference proteome</keyword>
<feature type="domain" description="NAD-dependent epimerase/dehydratase" evidence="1">
    <location>
        <begin position="3"/>
        <end position="141"/>
    </location>
</feature>
<dbReference type="Proteomes" id="UP000832011">
    <property type="component" value="Chromosome"/>
</dbReference>
<dbReference type="InterPro" id="IPR001509">
    <property type="entry name" value="Epimerase_deHydtase"/>
</dbReference>
<organism evidence="2 3">
    <name type="scientific">Vitreoscilla massiliensis</name>
    <dbReference type="NCBI Taxonomy" id="1689272"/>
    <lineage>
        <taxon>Bacteria</taxon>
        <taxon>Pseudomonadati</taxon>
        <taxon>Pseudomonadota</taxon>
        <taxon>Betaproteobacteria</taxon>
        <taxon>Neisseriales</taxon>
        <taxon>Neisseriaceae</taxon>
        <taxon>Vitreoscilla</taxon>
    </lineage>
</organism>
<dbReference type="PANTHER" id="PTHR12126:SF11">
    <property type="entry name" value="NADH DEHYDROGENASE [UBIQUINONE] 1 ALPHA SUBCOMPLEX SUBUNIT 9, MITOCHONDRIAL"/>
    <property type="match status" value="1"/>
</dbReference>
<evidence type="ECO:0000313" key="2">
    <source>
        <dbReference type="EMBL" id="UOO90561.1"/>
    </source>
</evidence>
<dbReference type="PANTHER" id="PTHR12126">
    <property type="entry name" value="NADH-UBIQUINONE OXIDOREDUCTASE 39 KDA SUBUNIT-RELATED"/>
    <property type="match status" value="1"/>
</dbReference>
<sequence>MNILLLGSSGLIGAAVLAQLQQQGHRVCAPTSAECDLLRPTTWSPYLQQVDAIVNCVGLMSDDAVRMHTLQCEAPQALYQQAAAQGLRYVLQVSAAGADVDAKQVFLRSKGQLDAWLLSSGLKVGIVRPSLVFSPQGRSSKLFVRMAKLPHLCLPQAGQTPIQPVALNDVVAGCVQMLDTIQHGVVHAVGGEVVSLAEYVQLLRHYAWQQAPAHIHALPIGMTKAAAVLLQTVSGGLVSVDSVDMLLESRLVSVAEFAQLLGKRPQTPAQFLQAAYAQGGV</sequence>
<gene>
    <name evidence="2" type="ORF">LVJ82_06190</name>
</gene>
<dbReference type="SUPFAM" id="SSF51735">
    <property type="entry name" value="NAD(P)-binding Rossmann-fold domains"/>
    <property type="match status" value="1"/>
</dbReference>
<dbReference type="RefSeq" id="WP_058304888.1">
    <property type="nucleotide sequence ID" value="NZ_CABKVG010000005.1"/>
</dbReference>
<dbReference type="Pfam" id="PF01370">
    <property type="entry name" value="Epimerase"/>
    <property type="match status" value="1"/>
</dbReference>
<proteinExistence type="predicted"/>
<accession>A0ABY4E596</accession>
<reference evidence="2 3" key="1">
    <citation type="journal article" date="2022" name="Res Sq">
        <title>Evolution of multicellular longitudinally dividing oral cavity symbionts (Neisseriaceae).</title>
        <authorList>
            <person name="Nyongesa S."/>
            <person name="Weber P."/>
            <person name="Bernet E."/>
            <person name="Pullido F."/>
            <person name="Nieckarz M."/>
            <person name="Delaby M."/>
            <person name="Nieves C."/>
            <person name="Viehboeck T."/>
            <person name="Krause N."/>
            <person name="Rivera-Millot A."/>
            <person name="Nakamura A."/>
            <person name="Vischer N."/>
            <person name="VanNieuwenhze M."/>
            <person name="Brun Y."/>
            <person name="Cava F."/>
            <person name="Bulgheresi S."/>
            <person name="Veyrier F."/>
        </authorList>
    </citation>
    <scope>NUCLEOTIDE SEQUENCE [LARGE SCALE GENOMIC DNA]</scope>
    <source>
        <strain evidence="2 3">SN4</strain>
    </source>
</reference>
<dbReference type="InterPro" id="IPR051207">
    <property type="entry name" value="ComplexI_NDUFA9_subunit"/>
</dbReference>
<dbReference type="EMBL" id="CP091511">
    <property type="protein sequence ID" value="UOO90561.1"/>
    <property type="molecule type" value="Genomic_DNA"/>
</dbReference>
<name>A0ABY4E596_9NEIS</name>
<evidence type="ECO:0000313" key="3">
    <source>
        <dbReference type="Proteomes" id="UP000832011"/>
    </source>
</evidence>
<protein>
    <submittedName>
        <fullName evidence="2">Sugar nucleotide-binding protein</fullName>
    </submittedName>
</protein>
<dbReference type="Gene3D" id="3.40.50.720">
    <property type="entry name" value="NAD(P)-binding Rossmann-like Domain"/>
    <property type="match status" value="1"/>
</dbReference>
<evidence type="ECO:0000259" key="1">
    <source>
        <dbReference type="Pfam" id="PF01370"/>
    </source>
</evidence>